<evidence type="ECO:0000256" key="3">
    <source>
        <dbReference type="ARBA" id="ARBA00023163"/>
    </source>
</evidence>
<organism evidence="6 7">
    <name type="scientific">Herbihabitans rhizosphaerae</name>
    <dbReference type="NCBI Taxonomy" id="1872711"/>
    <lineage>
        <taxon>Bacteria</taxon>
        <taxon>Bacillati</taxon>
        <taxon>Actinomycetota</taxon>
        <taxon>Actinomycetes</taxon>
        <taxon>Pseudonocardiales</taxon>
        <taxon>Pseudonocardiaceae</taxon>
        <taxon>Herbihabitans</taxon>
    </lineage>
</organism>
<feature type="domain" description="HTH tetR-type" evidence="5">
    <location>
        <begin position="13"/>
        <end position="73"/>
    </location>
</feature>
<accession>A0A4Q7KD28</accession>
<dbReference type="EMBL" id="SGWQ01000014">
    <property type="protein sequence ID" value="RZS31458.1"/>
    <property type="molecule type" value="Genomic_DNA"/>
</dbReference>
<evidence type="ECO:0000313" key="6">
    <source>
        <dbReference type="EMBL" id="RZS31458.1"/>
    </source>
</evidence>
<evidence type="ECO:0000256" key="4">
    <source>
        <dbReference type="PROSITE-ProRule" id="PRU00335"/>
    </source>
</evidence>
<dbReference type="PANTHER" id="PTHR30055">
    <property type="entry name" value="HTH-TYPE TRANSCRIPTIONAL REGULATOR RUTR"/>
    <property type="match status" value="1"/>
</dbReference>
<evidence type="ECO:0000256" key="1">
    <source>
        <dbReference type="ARBA" id="ARBA00023015"/>
    </source>
</evidence>
<dbReference type="InterPro" id="IPR023772">
    <property type="entry name" value="DNA-bd_HTH_TetR-type_CS"/>
</dbReference>
<dbReference type="GO" id="GO:0003700">
    <property type="term" value="F:DNA-binding transcription factor activity"/>
    <property type="evidence" value="ECO:0007669"/>
    <property type="project" value="TreeGrafter"/>
</dbReference>
<keyword evidence="1" id="KW-0805">Transcription regulation</keyword>
<name>A0A4Q7KD28_9PSEU</name>
<keyword evidence="3" id="KW-0804">Transcription</keyword>
<keyword evidence="7" id="KW-1185">Reference proteome</keyword>
<protein>
    <submittedName>
        <fullName evidence="6">TetR family transcriptional regulator</fullName>
    </submittedName>
</protein>
<reference evidence="6 7" key="1">
    <citation type="submission" date="2019-02" db="EMBL/GenBank/DDBJ databases">
        <title>Genomic Encyclopedia of Type Strains, Phase IV (KMG-IV): sequencing the most valuable type-strain genomes for metagenomic binning, comparative biology and taxonomic classification.</title>
        <authorList>
            <person name="Goeker M."/>
        </authorList>
    </citation>
    <scope>NUCLEOTIDE SEQUENCE [LARGE SCALE GENOMIC DNA]</scope>
    <source>
        <strain evidence="6 7">DSM 101727</strain>
    </source>
</reference>
<comment type="caution">
    <text evidence="6">The sequence shown here is derived from an EMBL/GenBank/DDBJ whole genome shotgun (WGS) entry which is preliminary data.</text>
</comment>
<dbReference type="PROSITE" id="PS01081">
    <property type="entry name" value="HTH_TETR_1"/>
    <property type="match status" value="1"/>
</dbReference>
<dbReference type="SUPFAM" id="SSF46689">
    <property type="entry name" value="Homeodomain-like"/>
    <property type="match status" value="1"/>
</dbReference>
<evidence type="ECO:0000313" key="7">
    <source>
        <dbReference type="Proteomes" id="UP000294257"/>
    </source>
</evidence>
<dbReference type="OrthoDB" id="9805134at2"/>
<dbReference type="InterPro" id="IPR049484">
    <property type="entry name" value="Rv0078-like_C"/>
</dbReference>
<evidence type="ECO:0000256" key="2">
    <source>
        <dbReference type="ARBA" id="ARBA00023125"/>
    </source>
</evidence>
<dbReference type="InterPro" id="IPR050109">
    <property type="entry name" value="HTH-type_TetR-like_transc_reg"/>
</dbReference>
<feature type="DNA-binding region" description="H-T-H motif" evidence="4">
    <location>
        <begin position="36"/>
        <end position="55"/>
    </location>
</feature>
<keyword evidence="2 4" id="KW-0238">DNA-binding</keyword>
<dbReference type="Pfam" id="PF00440">
    <property type="entry name" value="TetR_N"/>
    <property type="match status" value="1"/>
</dbReference>
<dbReference type="Pfam" id="PF21351">
    <property type="entry name" value="TetR_C_41"/>
    <property type="match status" value="1"/>
</dbReference>
<dbReference type="Gene3D" id="1.10.357.10">
    <property type="entry name" value="Tetracycline Repressor, domain 2"/>
    <property type="match status" value="1"/>
</dbReference>
<gene>
    <name evidence="6" type="ORF">EV193_114151</name>
</gene>
<dbReference type="InterPro" id="IPR001647">
    <property type="entry name" value="HTH_TetR"/>
</dbReference>
<dbReference type="InterPro" id="IPR009057">
    <property type="entry name" value="Homeodomain-like_sf"/>
</dbReference>
<dbReference type="PANTHER" id="PTHR30055:SF234">
    <property type="entry name" value="HTH-TYPE TRANSCRIPTIONAL REGULATOR BETI"/>
    <property type="match status" value="1"/>
</dbReference>
<dbReference type="RefSeq" id="WP_130348265.1">
    <property type="nucleotide sequence ID" value="NZ_SGWQ01000014.1"/>
</dbReference>
<dbReference type="GO" id="GO:0000976">
    <property type="term" value="F:transcription cis-regulatory region binding"/>
    <property type="evidence" value="ECO:0007669"/>
    <property type="project" value="TreeGrafter"/>
</dbReference>
<evidence type="ECO:0000259" key="5">
    <source>
        <dbReference type="PROSITE" id="PS50977"/>
    </source>
</evidence>
<dbReference type="AlphaFoldDB" id="A0A4Q7KD28"/>
<sequence>MTVVKSRREQYSEATRAALLDTATALFAEHGFAATTLEDVARQTQVTRGAVYHHFANKSALFEAVFDREETSTISQIATRVAAEDNPWDAAMIGIDVFLERCCDPMYSRVIWQEGPIAFGWAKWKESEEKYAFGLIKQMIIALIDSGEIAPLPVDIATRLTFGMLGAAGMALHDAAEADKPRVKQECADAIKRMIGGMRVKR</sequence>
<dbReference type="PRINTS" id="PR00455">
    <property type="entry name" value="HTHTETR"/>
</dbReference>
<dbReference type="Proteomes" id="UP000294257">
    <property type="component" value="Unassembled WGS sequence"/>
</dbReference>
<proteinExistence type="predicted"/>
<dbReference type="PROSITE" id="PS50977">
    <property type="entry name" value="HTH_TETR_2"/>
    <property type="match status" value="1"/>
</dbReference>